<organism evidence="1 2">
    <name type="scientific">Pokkaliibacter plantistimulans</name>
    <dbReference type="NCBI Taxonomy" id="1635171"/>
    <lineage>
        <taxon>Bacteria</taxon>
        <taxon>Pseudomonadati</taxon>
        <taxon>Pseudomonadota</taxon>
        <taxon>Gammaproteobacteria</taxon>
        <taxon>Oceanospirillales</taxon>
        <taxon>Balneatrichaceae</taxon>
        <taxon>Pokkaliibacter</taxon>
    </lineage>
</organism>
<protein>
    <submittedName>
        <fullName evidence="1">Uncharacterized protein</fullName>
    </submittedName>
</protein>
<evidence type="ECO:0000313" key="2">
    <source>
        <dbReference type="Proteomes" id="UP000248090"/>
    </source>
</evidence>
<keyword evidence="2" id="KW-1185">Reference proteome</keyword>
<accession>A0ABX5LZ95</accession>
<comment type="caution">
    <text evidence="1">The sequence shown here is derived from an EMBL/GenBank/DDBJ whole genome shotgun (WGS) entry which is preliminary data.</text>
</comment>
<gene>
    <name evidence="1" type="ORF">WH50_13650</name>
</gene>
<reference evidence="1 2" key="1">
    <citation type="submission" date="2015-03" db="EMBL/GenBank/DDBJ databases">
        <authorList>
            <person name="Krishnan R."/>
            <person name="Midha S."/>
            <person name="Patil P.B."/>
            <person name="Rameshkumar N."/>
        </authorList>
    </citation>
    <scope>NUCLEOTIDE SEQUENCE [LARGE SCALE GENOMIC DNA]</scope>
    <source>
        <strain evidence="1 2">L1E11</strain>
    </source>
</reference>
<evidence type="ECO:0000313" key="1">
    <source>
        <dbReference type="EMBL" id="PXF30753.1"/>
    </source>
</evidence>
<proteinExistence type="predicted"/>
<dbReference type="Proteomes" id="UP000248090">
    <property type="component" value="Unassembled WGS sequence"/>
</dbReference>
<sequence>MIPSGAELAPSTFAATSTPFTSDQLGQQQDGFYKAGIRQMVDANLPDSLADYINSMGILQYDDPLKALGAER</sequence>
<dbReference type="EMBL" id="LAPT01000066">
    <property type="protein sequence ID" value="PXF30753.1"/>
    <property type="molecule type" value="Genomic_DNA"/>
</dbReference>
<name>A0ABX5LZ95_9GAMM</name>